<gene>
    <name evidence="1" type="ORF">PVT71_01085</name>
</gene>
<dbReference type="RefSeq" id="WP_353472647.1">
    <property type="nucleotide sequence ID" value="NZ_CP123384.1"/>
</dbReference>
<evidence type="ECO:0000313" key="1">
    <source>
        <dbReference type="EMBL" id="XCC93828.1"/>
    </source>
</evidence>
<accession>A0AAU8AH48</accession>
<sequence length="1091" mass="114987">MTAGKSHRKPRSRRRRVVLWGCGCGLGTLLLLLLLVAGGIWYAKGSSVSAPDWLRSAVEARIADALPGTEVSFGDLRLRLQPDWLARIALTDVELRGPDGEQLAALGLIEAGLAPTELLRGEYELRVARVSGVQLMARRDAAGRLTMGFDDLLGRRGPAPDLPTIMKLIDRLAIDPRLAGLQSVEADALTLRYEDARAGRAWTVDGGRVGLHREGASLRLSGDVALLGRSDVPATLAFNAESPIGTGAASFGVTLNSLDTQDIATQSPALAWLNGLRAPISGALRGAITEAGELGELSATLQIGAGVLQPRADTQPIPFEDARTYFSFDPATNTLTFDEISVKSRIGTMVSDGRAVLEGPVGGMPDAMVGQFRFSRLEADPEGFFDDKLKLAGAETDWRLSFNPFRFELGRLRVTDPALPLRASGLLSAEEGGWRFSLDAQLDTLTPATLLSYWPRSAADKAREWIEKNIYAGTFQDVTAALRLEPGGSLVPYLQSRFTGVELTYSRTLPRLYEGVGLLTLLRNRLTVALDSGEVRPRQGGVLQGEGSSFVIPDLAARPMTGEVMVHATGPLEAALSYLDEEPLEVMKKANKPVALGTGEVAADVRVVTPLKHGVQREEINVIADATVTGVESAELVPGKVLRSDALYVAVDDTGVSVRGQGDLSGAPFDGAWSQSFTPDTPGKVEGEVVLSEAVSQALGIGLPKGTFSGEGRGKIDITLAHGQPPSFVLTSDMAGLGVSLPQLGWRLPPAGTGALEVEGTLGTPVSVEKLAIKAPGLTAQGSVALNENGTLRRLSLPVLRTGGWLDGSAVLVGRGRNAAPAIRITGNALDMRGAPLGGSGGGGGGGPIEVAVAQLQVTDKIAVRDFQGKFSTARGLNGTFTGAVGKAAIQGDVVPQNGGTAIRIRARDAGDVLKGAGVMQNIQDGTFDLTLVPVKGKSGEYDGLLKIEGTRMQKNPAVVQLLDGISVVGIIDQLNGPGIFFSEVEARFRMTPQQIILTRSSATGPSMGISMDGYANLATGMMDMQGVLSPIYVINGIGQLFSRKGEGLIGFNFNLRGPVADPAVSVNPLSVFTPGMFRDIFRRPPPQVSQ</sequence>
<reference evidence="1" key="1">
    <citation type="submission" date="2023-02" db="EMBL/GenBank/DDBJ databases">
        <title>Description and genomic characterization of Salipiger bruguierae sp. nov., isolated from the sediment of mangrove plant Bruguiera sexangula.</title>
        <authorList>
            <person name="Long M."/>
        </authorList>
    </citation>
    <scope>NUCLEOTIDE SEQUENCE</scope>
    <source>
        <strain evidence="1">H15</strain>
    </source>
</reference>
<dbReference type="AlphaFoldDB" id="A0AAU8AH48"/>
<name>A0AAU8AH48_9RHOB</name>
<dbReference type="EMBL" id="CP123384">
    <property type="protein sequence ID" value="XCC93828.1"/>
    <property type="molecule type" value="Genomic_DNA"/>
</dbReference>
<protein>
    <submittedName>
        <fullName evidence="1">DUF3971 domain-containing protein</fullName>
    </submittedName>
</protein>
<proteinExistence type="predicted"/>
<organism evidence="1">
    <name type="scientific">Alloyangia sp. H15</name>
    <dbReference type="NCBI Taxonomy" id="3029062"/>
    <lineage>
        <taxon>Bacteria</taxon>
        <taxon>Pseudomonadati</taxon>
        <taxon>Pseudomonadota</taxon>
        <taxon>Alphaproteobacteria</taxon>
        <taxon>Rhodobacterales</taxon>
        <taxon>Roseobacteraceae</taxon>
        <taxon>Alloyangia</taxon>
    </lineage>
</organism>